<organism evidence="7 8">
    <name type="scientific">Neomesorhizobium albiziae</name>
    <dbReference type="NCBI Taxonomy" id="335020"/>
    <lineage>
        <taxon>Bacteria</taxon>
        <taxon>Pseudomonadati</taxon>
        <taxon>Pseudomonadota</taxon>
        <taxon>Alphaproteobacteria</taxon>
        <taxon>Hyphomicrobiales</taxon>
        <taxon>Phyllobacteriaceae</taxon>
        <taxon>Neomesorhizobium</taxon>
    </lineage>
</organism>
<evidence type="ECO:0000313" key="8">
    <source>
        <dbReference type="Proteomes" id="UP000323300"/>
    </source>
</evidence>
<sequence length="136" mass="15224">MARPMNGNATIFSSLKRWARSVKRDVVALWLAARDPRVPWYAKAVAGAVAAYALSPIDLIPDLIPVVGYLDDLIIVPLGILFAIKLVPAALMQEFREEAVRRELHPASRAGLIFIATVWVVTATWLVWFFWPSRGR</sequence>
<dbReference type="GO" id="GO:0012505">
    <property type="term" value="C:endomembrane system"/>
    <property type="evidence" value="ECO:0007669"/>
    <property type="project" value="UniProtKB-SubCell"/>
</dbReference>
<keyword evidence="2 5" id="KW-0812">Transmembrane</keyword>
<feature type="transmembrane region" description="Helical" evidence="5">
    <location>
        <begin position="73"/>
        <end position="91"/>
    </location>
</feature>
<evidence type="ECO:0000256" key="4">
    <source>
        <dbReference type="ARBA" id="ARBA00023136"/>
    </source>
</evidence>
<evidence type="ECO:0000259" key="6">
    <source>
        <dbReference type="Pfam" id="PF06803"/>
    </source>
</evidence>
<comment type="subcellular location">
    <subcellularLocation>
        <location evidence="1">Endomembrane system</location>
        <topology evidence="1">Multi-pass membrane protein</topology>
    </subcellularLocation>
</comment>
<proteinExistence type="predicted"/>
<name>A0A1I3YRH0_9HYPH</name>
<evidence type="ECO:0000256" key="2">
    <source>
        <dbReference type="ARBA" id="ARBA00022692"/>
    </source>
</evidence>
<reference evidence="7 8" key="1">
    <citation type="submission" date="2016-10" db="EMBL/GenBank/DDBJ databases">
        <authorList>
            <person name="Varghese N."/>
            <person name="Submissions S."/>
        </authorList>
    </citation>
    <scope>NUCLEOTIDE SEQUENCE [LARGE SCALE GENOMIC DNA]</scope>
    <source>
        <strain evidence="7 8">DSM 21822</strain>
    </source>
</reference>
<feature type="transmembrane region" description="Helical" evidence="5">
    <location>
        <begin position="112"/>
        <end position="131"/>
    </location>
</feature>
<evidence type="ECO:0000256" key="1">
    <source>
        <dbReference type="ARBA" id="ARBA00004127"/>
    </source>
</evidence>
<feature type="domain" description="DUF1232" evidence="6">
    <location>
        <begin position="42"/>
        <end position="78"/>
    </location>
</feature>
<evidence type="ECO:0000256" key="3">
    <source>
        <dbReference type="ARBA" id="ARBA00022989"/>
    </source>
</evidence>
<protein>
    <submittedName>
        <fullName evidence="7">Uncharacterized membrane protein YkvA, DUF1232 family</fullName>
    </submittedName>
</protein>
<accession>A0A1I3YRH0</accession>
<keyword evidence="8" id="KW-1185">Reference proteome</keyword>
<dbReference type="EMBL" id="FOSL01000005">
    <property type="protein sequence ID" value="SFK34547.1"/>
    <property type="molecule type" value="Genomic_DNA"/>
</dbReference>
<evidence type="ECO:0000256" key="5">
    <source>
        <dbReference type="SAM" id="Phobius"/>
    </source>
</evidence>
<keyword evidence="3 5" id="KW-1133">Transmembrane helix</keyword>
<dbReference type="Pfam" id="PF06803">
    <property type="entry name" value="DUF1232"/>
    <property type="match status" value="1"/>
</dbReference>
<dbReference type="Proteomes" id="UP000323300">
    <property type="component" value="Unassembled WGS sequence"/>
</dbReference>
<keyword evidence="4 5" id="KW-0472">Membrane</keyword>
<dbReference type="InterPro" id="IPR010652">
    <property type="entry name" value="DUF1232"/>
</dbReference>
<evidence type="ECO:0000313" key="7">
    <source>
        <dbReference type="EMBL" id="SFK34547.1"/>
    </source>
</evidence>
<dbReference type="AlphaFoldDB" id="A0A1I3YRH0"/>
<gene>
    <name evidence="7" type="ORF">SAMN04488498_105128</name>
</gene>